<feature type="region of interest" description="Disordered" evidence="1">
    <location>
        <begin position="1"/>
        <end position="32"/>
    </location>
</feature>
<gene>
    <name evidence="2" type="ORF">EC957_011751</name>
</gene>
<reference evidence="2" key="1">
    <citation type="journal article" date="2020" name="Fungal Divers.">
        <title>Resolving the Mortierellaceae phylogeny through synthesis of multi-gene phylogenetics and phylogenomics.</title>
        <authorList>
            <person name="Vandepol N."/>
            <person name="Liber J."/>
            <person name="Desiro A."/>
            <person name="Na H."/>
            <person name="Kennedy M."/>
            <person name="Barry K."/>
            <person name="Grigoriev I.V."/>
            <person name="Miller A.N."/>
            <person name="O'Donnell K."/>
            <person name="Stajich J.E."/>
            <person name="Bonito G."/>
        </authorList>
    </citation>
    <scope>NUCLEOTIDE SEQUENCE</scope>
    <source>
        <strain evidence="2">NRRL 2591</strain>
    </source>
</reference>
<sequence>MSNGHANMEPGGMAMASSHDDAMRQEQFQEHQLRLQEKYARLAAQENSTHPHDLFNDGSYINAQGQIVRPSKSPFFEATPQYGLRDFDLLETLAQAPCEEEEGEEEE</sequence>
<evidence type="ECO:0000313" key="2">
    <source>
        <dbReference type="EMBL" id="KAF9544745.1"/>
    </source>
</evidence>
<dbReference type="EMBL" id="JAAAXW010000085">
    <property type="protein sequence ID" value="KAF9544745.1"/>
    <property type="molecule type" value="Genomic_DNA"/>
</dbReference>
<dbReference type="AlphaFoldDB" id="A0A9P6F941"/>
<comment type="caution">
    <text evidence="2">The sequence shown here is derived from an EMBL/GenBank/DDBJ whole genome shotgun (WGS) entry which is preliminary data.</text>
</comment>
<feature type="compositionally biased region" description="Basic and acidic residues" evidence="1">
    <location>
        <begin position="18"/>
        <end position="32"/>
    </location>
</feature>
<dbReference type="Proteomes" id="UP000723463">
    <property type="component" value="Unassembled WGS sequence"/>
</dbReference>
<evidence type="ECO:0000256" key="1">
    <source>
        <dbReference type="SAM" id="MobiDB-lite"/>
    </source>
</evidence>
<evidence type="ECO:0000313" key="3">
    <source>
        <dbReference type="Proteomes" id="UP000723463"/>
    </source>
</evidence>
<name>A0A9P6F941_9FUNG</name>
<proteinExistence type="predicted"/>
<protein>
    <submittedName>
        <fullName evidence="2">Uncharacterized protein</fullName>
    </submittedName>
</protein>
<accession>A0A9P6F941</accession>
<organism evidence="2 3">
    <name type="scientific">Mortierella hygrophila</name>
    <dbReference type="NCBI Taxonomy" id="979708"/>
    <lineage>
        <taxon>Eukaryota</taxon>
        <taxon>Fungi</taxon>
        <taxon>Fungi incertae sedis</taxon>
        <taxon>Mucoromycota</taxon>
        <taxon>Mortierellomycotina</taxon>
        <taxon>Mortierellomycetes</taxon>
        <taxon>Mortierellales</taxon>
        <taxon>Mortierellaceae</taxon>
        <taxon>Mortierella</taxon>
    </lineage>
</organism>
<keyword evidence="3" id="KW-1185">Reference proteome</keyword>